<evidence type="ECO:0000259" key="2">
    <source>
        <dbReference type="PROSITE" id="PS50110"/>
    </source>
</evidence>
<dbReference type="SUPFAM" id="SSF52172">
    <property type="entry name" value="CheY-like"/>
    <property type="match status" value="1"/>
</dbReference>
<evidence type="ECO:0000256" key="1">
    <source>
        <dbReference type="PROSITE-ProRule" id="PRU00169"/>
    </source>
</evidence>
<reference evidence="3 4" key="2">
    <citation type="submission" date="2018-07" db="EMBL/GenBank/DDBJ databases">
        <title>Pontibacter sp. 2b14 genomic sequence and assembly.</title>
        <authorList>
            <person name="Du Z.-J."/>
        </authorList>
    </citation>
    <scope>NUCLEOTIDE SEQUENCE [LARGE SCALE GENOMIC DNA]</scope>
    <source>
        <strain evidence="3 4">2b14</strain>
    </source>
</reference>
<evidence type="ECO:0000313" key="3">
    <source>
        <dbReference type="EMBL" id="RAU82530.1"/>
    </source>
</evidence>
<dbReference type="GO" id="GO:0000160">
    <property type="term" value="P:phosphorelay signal transduction system"/>
    <property type="evidence" value="ECO:0007669"/>
    <property type="project" value="InterPro"/>
</dbReference>
<dbReference type="Gene3D" id="3.40.50.2300">
    <property type="match status" value="1"/>
</dbReference>
<proteinExistence type="predicted"/>
<dbReference type="InterPro" id="IPR011006">
    <property type="entry name" value="CheY-like_superfamily"/>
</dbReference>
<dbReference type="EMBL" id="QMDV01000003">
    <property type="protein sequence ID" value="RAU82530.1"/>
    <property type="molecule type" value="Genomic_DNA"/>
</dbReference>
<dbReference type="SMART" id="SM00448">
    <property type="entry name" value="REC"/>
    <property type="match status" value="1"/>
</dbReference>
<gene>
    <name evidence="3" type="ORF">DP923_12185</name>
</gene>
<protein>
    <submittedName>
        <fullName evidence="3">Response regulator</fullName>
    </submittedName>
</protein>
<keyword evidence="4" id="KW-1185">Reference proteome</keyword>
<dbReference type="PANTHER" id="PTHR44520">
    <property type="entry name" value="RESPONSE REGULATOR RCP1-RELATED"/>
    <property type="match status" value="1"/>
</dbReference>
<sequence length="145" mass="16178">MQVQERTIRRSDMRKIASILLIDDDDATNFINKLLINRLSITNELLVAKNGKDALKLLEDCASNKSLIPDLILLDINMPVLDGFGFLNAFQDMDCPGKEDTLIAVLSTSLNPKDLERVQKAGVQVFLNKPLTKESLIDLVTTYMG</sequence>
<dbReference type="Proteomes" id="UP000251692">
    <property type="component" value="Unassembled WGS sequence"/>
</dbReference>
<name>A0A364RDV5_9BACT</name>
<dbReference type="InterPro" id="IPR052893">
    <property type="entry name" value="TCS_response_regulator"/>
</dbReference>
<dbReference type="Pfam" id="PF00072">
    <property type="entry name" value="Response_reg"/>
    <property type="match status" value="1"/>
</dbReference>
<keyword evidence="1" id="KW-0597">Phosphoprotein</keyword>
<feature type="modified residue" description="4-aspartylphosphate" evidence="1">
    <location>
        <position position="75"/>
    </location>
</feature>
<accession>A0A364RDV5</accession>
<organism evidence="3 4">
    <name type="scientific">Pontibacter arcticus</name>
    <dbReference type="NCBI Taxonomy" id="2080288"/>
    <lineage>
        <taxon>Bacteria</taxon>
        <taxon>Pseudomonadati</taxon>
        <taxon>Bacteroidota</taxon>
        <taxon>Cytophagia</taxon>
        <taxon>Cytophagales</taxon>
        <taxon>Hymenobacteraceae</taxon>
        <taxon>Pontibacter</taxon>
    </lineage>
</organism>
<dbReference type="PROSITE" id="PS50110">
    <property type="entry name" value="RESPONSE_REGULATORY"/>
    <property type="match status" value="1"/>
</dbReference>
<reference evidence="3 4" key="1">
    <citation type="submission" date="2018-06" db="EMBL/GenBank/DDBJ databases">
        <authorList>
            <person name="Liu Z.-W."/>
        </authorList>
    </citation>
    <scope>NUCLEOTIDE SEQUENCE [LARGE SCALE GENOMIC DNA]</scope>
    <source>
        <strain evidence="3 4">2b14</strain>
    </source>
</reference>
<feature type="domain" description="Response regulatory" evidence="2">
    <location>
        <begin position="18"/>
        <end position="144"/>
    </location>
</feature>
<dbReference type="InterPro" id="IPR001789">
    <property type="entry name" value="Sig_transdc_resp-reg_receiver"/>
</dbReference>
<evidence type="ECO:0000313" key="4">
    <source>
        <dbReference type="Proteomes" id="UP000251692"/>
    </source>
</evidence>
<comment type="caution">
    <text evidence="3">The sequence shown here is derived from an EMBL/GenBank/DDBJ whole genome shotgun (WGS) entry which is preliminary data.</text>
</comment>
<dbReference type="AlphaFoldDB" id="A0A364RDV5"/>
<dbReference type="PANTHER" id="PTHR44520:SF2">
    <property type="entry name" value="RESPONSE REGULATOR RCP1"/>
    <property type="match status" value="1"/>
</dbReference>